<comment type="caution">
    <text evidence="2">The sequence shown here is derived from an EMBL/GenBank/DDBJ whole genome shotgun (WGS) entry which is preliminary data.</text>
</comment>
<dbReference type="InterPro" id="IPR044974">
    <property type="entry name" value="Disease_R_plants"/>
</dbReference>
<dbReference type="Gene3D" id="1.10.8.430">
    <property type="entry name" value="Helical domain of apoptotic protease-activating factors"/>
    <property type="match status" value="1"/>
</dbReference>
<feature type="domain" description="NB-ARC" evidence="1">
    <location>
        <begin position="214"/>
        <end position="379"/>
    </location>
</feature>
<dbReference type="SUPFAM" id="SSF52540">
    <property type="entry name" value="P-loop containing nucleoside triphosphate hydrolases"/>
    <property type="match status" value="1"/>
</dbReference>
<accession>A0AAV5F125</accession>
<gene>
    <name evidence="2" type="primary">gb17607</name>
    <name evidence="2" type="ORF">PR202_gb17607</name>
</gene>
<sequence length="493" mass="56404">MNALVNAASWVVGKALAPVTDTVLEAWAASAGLGKNVEARKMELLYVQAILRPWSFCREIEDNPSLEKLLQMLLDHGYEAEDVLDELDYFRIQDHGTFEAASKHNDCCQELVLNARHTTKAVLNKLLCSSACSSPAATPGVETPKLEFNRVDISNRMRLVLDQLQSKRREVSEILRTISSNWNTAPDIANSRPNTTSGSIEPKLYGRDLIMNDIIHDIIEGKHCDKDLIVLPIVGPGGIGKTTLAQHIYHNPRVKNHFQVMVWKCVSLNFNVDKLTEDIEKHIPEVHNEKRGTAVEMIEQRLESKRFMLVLDDIWKWGDEDEWKRLLLPFKKSKVKGNVIIVTTRFPAIANMVKTINHSIELEGLDYEEFKKLFLAFVFGDGQSFKDHTELLEMGYKIMDKLKGSPLAAKTVGRLLRNNLDLDHWTRVLESKEWELQTGDHDIMPALKLSYDYLPFHLQQCFYYCALFPQDYKFDSTELIHFWLGQDILHSGD</sequence>
<name>A0AAV5F125_ELECO</name>
<protein>
    <recommendedName>
        <fullName evidence="1">NB-ARC domain-containing protein</fullName>
    </recommendedName>
</protein>
<dbReference type="Pfam" id="PF00931">
    <property type="entry name" value="NB-ARC"/>
    <property type="match status" value="1"/>
</dbReference>
<dbReference type="Gene3D" id="3.40.50.300">
    <property type="entry name" value="P-loop containing nucleotide triphosphate hydrolases"/>
    <property type="match status" value="1"/>
</dbReference>
<evidence type="ECO:0000313" key="2">
    <source>
        <dbReference type="EMBL" id="GJN29383.1"/>
    </source>
</evidence>
<dbReference type="GO" id="GO:0098542">
    <property type="term" value="P:defense response to other organism"/>
    <property type="evidence" value="ECO:0007669"/>
    <property type="project" value="TreeGrafter"/>
</dbReference>
<proteinExistence type="predicted"/>
<keyword evidence="3" id="KW-1185">Reference proteome</keyword>
<reference evidence="2" key="2">
    <citation type="submission" date="2021-12" db="EMBL/GenBank/DDBJ databases">
        <title>Resequencing data analysis of finger millet.</title>
        <authorList>
            <person name="Hatakeyama M."/>
            <person name="Aluri S."/>
            <person name="Balachadran M.T."/>
            <person name="Sivarajan S.R."/>
            <person name="Poveda L."/>
            <person name="Shimizu-Inatsugi R."/>
            <person name="Schlapbach R."/>
            <person name="Sreeman S.M."/>
            <person name="Shimizu K.K."/>
        </authorList>
    </citation>
    <scope>NUCLEOTIDE SEQUENCE</scope>
</reference>
<dbReference type="AlphaFoldDB" id="A0AAV5F125"/>
<dbReference type="Proteomes" id="UP001054889">
    <property type="component" value="Unassembled WGS sequence"/>
</dbReference>
<dbReference type="PANTHER" id="PTHR23155:SF988">
    <property type="entry name" value="OS06G0707733 PROTEIN"/>
    <property type="match status" value="1"/>
</dbReference>
<dbReference type="InterPro" id="IPR042197">
    <property type="entry name" value="Apaf_helical"/>
</dbReference>
<dbReference type="InterPro" id="IPR002182">
    <property type="entry name" value="NB-ARC"/>
</dbReference>
<evidence type="ECO:0000259" key="1">
    <source>
        <dbReference type="Pfam" id="PF00931"/>
    </source>
</evidence>
<dbReference type="EMBL" id="BQKI01000081">
    <property type="protein sequence ID" value="GJN29383.1"/>
    <property type="molecule type" value="Genomic_DNA"/>
</dbReference>
<dbReference type="PRINTS" id="PR00364">
    <property type="entry name" value="DISEASERSIST"/>
</dbReference>
<evidence type="ECO:0000313" key="3">
    <source>
        <dbReference type="Proteomes" id="UP001054889"/>
    </source>
</evidence>
<organism evidence="2 3">
    <name type="scientific">Eleusine coracana subsp. coracana</name>
    <dbReference type="NCBI Taxonomy" id="191504"/>
    <lineage>
        <taxon>Eukaryota</taxon>
        <taxon>Viridiplantae</taxon>
        <taxon>Streptophyta</taxon>
        <taxon>Embryophyta</taxon>
        <taxon>Tracheophyta</taxon>
        <taxon>Spermatophyta</taxon>
        <taxon>Magnoliopsida</taxon>
        <taxon>Liliopsida</taxon>
        <taxon>Poales</taxon>
        <taxon>Poaceae</taxon>
        <taxon>PACMAD clade</taxon>
        <taxon>Chloridoideae</taxon>
        <taxon>Cynodonteae</taxon>
        <taxon>Eleusininae</taxon>
        <taxon>Eleusine</taxon>
    </lineage>
</organism>
<dbReference type="InterPro" id="IPR027417">
    <property type="entry name" value="P-loop_NTPase"/>
</dbReference>
<dbReference type="PANTHER" id="PTHR23155">
    <property type="entry name" value="DISEASE RESISTANCE PROTEIN RP"/>
    <property type="match status" value="1"/>
</dbReference>
<dbReference type="GO" id="GO:0043531">
    <property type="term" value="F:ADP binding"/>
    <property type="evidence" value="ECO:0007669"/>
    <property type="project" value="InterPro"/>
</dbReference>
<reference evidence="2" key="1">
    <citation type="journal article" date="2018" name="DNA Res.">
        <title>Multiple hybrid de novo genome assembly of finger millet, an orphan allotetraploid crop.</title>
        <authorList>
            <person name="Hatakeyama M."/>
            <person name="Aluri S."/>
            <person name="Balachadran M.T."/>
            <person name="Sivarajan S.R."/>
            <person name="Patrignani A."/>
            <person name="Gruter S."/>
            <person name="Poveda L."/>
            <person name="Shimizu-Inatsugi R."/>
            <person name="Baeten J."/>
            <person name="Francoijs K.J."/>
            <person name="Nataraja K.N."/>
            <person name="Reddy Y.A.N."/>
            <person name="Phadnis S."/>
            <person name="Ravikumar R.L."/>
            <person name="Schlapbach R."/>
            <person name="Sreeman S.M."/>
            <person name="Shimizu K.K."/>
        </authorList>
    </citation>
    <scope>NUCLEOTIDE SEQUENCE</scope>
</reference>